<evidence type="ECO:0000313" key="5">
    <source>
        <dbReference type="Proteomes" id="UP000672097"/>
    </source>
</evidence>
<dbReference type="CDD" id="cd04301">
    <property type="entry name" value="NAT_SF"/>
    <property type="match status" value="1"/>
</dbReference>
<evidence type="ECO:0000256" key="1">
    <source>
        <dbReference type="ARBA" id="ARBA00022679"/>
    </source>
</evidence>
<comment type="caution">
    <text evidence="4">The sequence shown here is derived from an EMBL/GenBank/DDBJ whole genome shotgun (WGS) entry which is preliminary data.</text>
</comment>
<keyword evidence="5" id="KW-1185">Reference proteome</keyword>
<dbReference type="Pfam" id="PF00583">
    <property type="entry name" value="Acetyltransf_1"/>
    <property type="match status" value="1"/>
</dbReference>
<dbReference type="SUPFAM" id="SSF55729">
    <property type="entry name" value="Acyl-CoA N-acyltransferases (Nat)"/>
    <property type="match status" value="1"/>
</dbReference>
<dbReference type="Gene3D" id="3.10.450.50">
    <property type="match status" value="1"/>
</dbReference>
<dbReference type="EMBL" id="JAGQDG010000009">
    <property type="protein sequence ID" value="MBQ0937753.1"/>
    <property type="molecule type" value="Genomic_DNA"/>
</dbReference>
<evidence type="ECO:0000256" key="2">
    <source>
        <dbReference type="ARBA" id="ARBA00023315"/>
    </source>
</evidence>
<keyword evidence="1" id="KW-0808">Transferase</keyword>
<keyword evidence="2" id="KW-0012">Acyltransferase</keyword>
<dbReference type="InterPro" id="IPR032710">
    <property type="entry name" value="NTF2-like_dom_sf"/>
</dbReference>
<dbReference type="InterPro" id="IPR000182">
    <property type="entry name" value="GNAT_dom"/>
</dbReference>
<evidence type="ECO:0000313" key="4">
    <source>
        <dbReference type="EMBL" id="MBQ0937753.1"/>
    </source>
</evidence>
<accession>A0ABS5E2Y8</accession>
<name>A0ABS5E2Y8_9BURK</name>
<dbReference type="PROSITE" id="PS51186">
    <property type="entry name" value="GNAT"/>
    <property type="match status" value="1"/>
</dbReference>
<gene>
    <name evidence="4" type="ORF">KAK11_20680</name>
</gene>
<reference evidence="4 5" key="1">
    <citation type="submission" date="2021-04" db="EMBL/GenBank/DDBJ databases">
        <title>The genome sequence of type strain Ideonella paludis KCTC 32238.</title>
        <authorList>
            <person name="Liu Y."/>
        </authorList>
    </citation>
    <scope>NUCLEOTIDE SEQUENCE [LARGE SCALE GENOMIC DNA]</scope>
    <source>
        <strain evidence="4 5">KCTC 32238</strain>
    </source>
</reference>
<dbReference type="InterPro" id="IPR050832">
    <property type="entry name" value="Bact_Acetyltransf"/>
</dbReference>
<proteinExistence type="predicted"/>
<dbReference type="PANTHER" id="PTHR43877">
    <property type="entry name" value="AMINOALKYLPHOSPHONATE N-ACETYLTRANSFERASE-RELATED-RELATED"/>
    <property type="match status" value="1"/>
</dbReference>
<dbReference type="Gene3D" id="3.40.630.30">
    <property type="match status" value="1"/>
</dbReference>
<feature type="domain" description="N-acetyltransferase" evidence="3">
    <location>
        <begin position="29"/>
        <end position="198"/>
    </location>
</feature>
<dbReference type="Proteomes" id="UP000672097">
    <property type="component" value="Unassembled WGS sequence"/>
</dbReference>
<protein>
    <submittedName>
        <fullName evidence="4">GNAT family N-acetyltransferase</fullName>
    </submittedName>
</protein>
<dbReference type="InterPro" id="IPR016181">
    <property type="entry name" value="Acyl_CoA_acyltransferase"/>
</dbReference>
<sequence>MCAVFGEWQFGLWPRCRFETVTPVALHDSLIRPLDAADDMVALTALIHRAYAPLGAAGMNFTAVDQTLEQTRFRVEHGHCLVAEQHGRVVGTLTLDQAYDPNVHGWARATPWFFRQDVMHLHQFAVDPALQAQGIGAALLAAAQQAAHERGARALALDTALPAAHLLAFYRRHGFAEVAQVQWDAKHYRSTVMLKALSAPPPALDDAEHRCAIVRCFFASFQARDWLAARALLRDDARMHWLASEEHFDDADAIIRVNAIYPEGWRIHVHSVEATLAGGVISVIEVFHGDQRFYASSQFTFTQGLIAFIQEIWATREDPPAWRQASILGAYRRGSAH</sequence>
<organism evidence="4 5">
    <name type="scientific">Ideonella paludis</name>
    <dbReference type="NCBI Taxonomy" id="1233411"/>
    <lineage>
        <taxon>Bacteria</taxon>
        <taxon>Pseudomonadati</taxon>
        <taxon>Pseudomonadota</taxon>
        <taxon>Betaproteobacteria</taxon>
        <taxon>Burkholderiales</taxon>
        <taxon>Sphaerotilaceae</taxon>
        <taxon>Ideonella</taxon>
    </lineage>
</organism>
<dbReference type="SUPFAM" id="SSF54427">
    <property type="entry name" value="NTF2-like"/>
    <property type="match status" value="1"/>
</dbReference>
<evidence type="ECO:0000259" key="3">
    <source>
        <dbReference type="PROSITE" id="PS51186"/>
    </source>
</evidence>